<dbReference type="Pfam" id="PF26563">
    <property type="entry name" value="Rv3660c_N"/>
    <property type="match status" value="1"/>
</dbReference>
<evidence type="ECO:0000313" key="2">
    <source>
        <dbReference type="EMBL" id="GAB18850.1"/>
    </source>
</evidence>
<dbReference type="InterPro" id="IPR027417">
    <property type="entry name" value="P-loop_NTPase"/>
</dbReference>
<dbReference type="GO" id="GO:0005524">
    <property type="term" value="F:ATP binding"/>
    <property type="evidence" value="ECO:0007669"/>
    <property type="project" value="TreeGrafter"/>
</dbReference>
<dbReference type="PANTHER" id="PTHR43384">
    <property type="entry name" value="SEPTUM SITE-DETERMINING PROTEIN MIND HOMOLOG, CHLOROPLASTIC-RELATED"/>
    <property type="match status" value="1"/>
</dbReference>
<dbReference type="GO" id="GO:0016887">
    <property type="term" value="F:ATP hydrolysis activity"/>
    <property type="evidence" value="ECO:0007669"/>
    <property type="project" value="TreeGrafter"/>
</dbReference>
<organism evidence="2 3">
    <name type="scientific">Gordonia effusa NBRC 100432</name>
    <dbReference type="NCBI Taxonomy" id="1077974"/>
    <lineage>
        <taxon>Bacteria</taxon>
        <taxon>Bacillati</taxon>
        <taxon>Actinomycetota</taxon>
        <taxon>Actinomycetes</taxon>
        <taxon>Mycobacteriales</taxon>
        <taxon>Gordoniaceae</taxon>
        <taxon>Gordonia</taxon>
    </lineage>
</organism>
<dbReference type="NCBIfam" id="TIGR03815">
    <property type="entry name" value="CpaE_hom_Actino"/>
    <property type="match status" value="1"/>
</dbReference>
<comment type="caution">
    <text evidence="2">The sequence shown here is derived from an EMBL/GenBank/DDBJ whole genome shotgun (WGS) entry which is preliminary data.</text>
</comment>
<proteinExistence type="predicted"/>
<dbReference type="STRING" id="1077974.GOEFS_067_00060"/>
<dbReference type="GO" id="GO:0051782">
    <property type="term" value="P:negative regulation of cell division"/>
    <property type="evidence" value="ECO:0007669"/>
    <property type="project" value="TreeGrafter"/>
</dbReference>
<protein>
    <recommendedName>
        <fullName evidence="1">Rv3660c-like CheY-like N-terminal domain-containing protein</fullName>
    </recommendedName>
</protein>
<feature type="domain" description="Rv3660c-like CheY-like N-terminal" evidence="1">
    <location>
        <begin position="11"/>
        <end position="111"/>
    </location>
</feature>
<dbReference type="Gene3D" id="3.40.50.300">
    <property type="entry name" value="P-loop containing nucleotide triphosphate hydrolases"/>
    <property type="match status" value="1"/>
</dbReference>
<dbReference type="InterPro" id="IPR050625">
    <property type="entry name" value="ParA/MinD_ATPase"/>
</dbReference>
<evidence type="ECO:0000313" key="3">
    <source>
        <dbReference type="Proteomes" id="UP000035034"/>
    </source>
</evidence>
<dbReference type="GO" id="GO:0009898">
    <property type="term" value="C:cytoplasmic side of plasma membrane"/>
    <property type="evidence" value="ECO:0007669"/>
    <property type="project" value="TreeGrafter"/>
</dbReference>
<evidence type="ECO:0000259" key="1">
    <source>
        <dbReference type="Pfam" id="PF26563"/>
    </source>
</evidence>
<name>H0R199_9ACTN</name>
<sequence length="353" mass="36364">MMNDDLLALVSDDLRDTVAQCAAAAGYRLISADPASCGRVWRSSRVVVVDPPNILALEEYSLPRRENVVLVARMAEPADVWRAGVGVGIGAAFELPTDEAALVRYLTDGRSPRGLSGGAVALVGGHGGAGATVLAAASALVARAHRHTLLVDANELGAGIDLTLGVENADGLRWQDLTAATGQIGAAALHDALPSAGERVSVLTSHRDDPRPIPPAALSAVIDAGRAAGDIVVVDLPRADTELTRAALCAVDLVVLVTGASVVAVAAAGAVRARLLGTAPAVELAVRGPTIGGLRAQDVARALDLRLLAAYRPDPRLPVRLEAAPLARLMRKPLRHAANSVVDRLLRIPGSTT</sequence>
<dbReference type="SUPFAM" id="SSF52540">
    <property type="entry name" value="P-loop containing nucleoside triphosphate hydrolases"/>
    <property type="match status" value="1"/>
</dbReference>
<dbReference type="GO" id="GO:0005829">
    <property type="term" value="C:cytosol"/>
    <property type="evidence" value="ECO:0007669"/>
    <property type="project" value="TreeGrafter"/>
</dbReference>
<dbReference type="PANTHER" id="PTHR43384:SF11">
    <property type="entry name" value="SEPTUM SITE DETERMINING PROTEIN"/>
    <property type="match status" value="1"/>
</dbReference>
<reference evidence="2 3" key="1">
    <citation type="submission" date="2011-12" db="EMBL/GenBank/DDBJ databases">
        <title>Whole genome shotgun sequence of Gordonia effusa NBRC 100432.</title>
        <authorList>
            <person name="Yoshida I."/>
            <person name="Takarada H."/>
            <person name="Hosoyama A."/>
            <person name="Tsuchikane K."/>
            <person name="Katsumata H."/>
            <person name="Yamazaki S."/>
            <person name="Fujita N."/>
        </authorList>
    </citation>
    <scope>NUCLEOTIDE SEQUENCE [LARGE SCALE GENOMIC DNA]</scope>
    <source>
        <strain evidence="2 3">NBRC 100432</strain>
    </source>
</reference>
<gene>
    <name evidence="2" type="ORF">GOEFS_067_00060</name>
</gene>
<dbReference type="InterPro" id="IPR059050">
    <property type="entry name" value="Rv3660c_N"/>
</dbReference>
<keyword evidence="3" id="KW-1185">Reference proteome</keyword>
<dbReference type="Proteomes" id="UP000035034">
    <property type="component" value="Unassembled WGS sequence"/>
</dbReference>
<dbReference type="AlphaFoldDB" id="H0R199"/>
<accession>H0R199</accession>
<dbReference type="InterPro" id="IPR022521">
    <property type="entry name" value="Rv3660c"/>
</dbReference>
<dbReference type="EMBL" id="BAEH01000067">
    <property type="protein sequence ID" value="GAB18850.1"/>
    <property type="molecule type" value="Genomic_DNA"/>
</dbReference>
<dbReference type="eggNOG" id="COG4963">
    <property type="taxonomic scope" value="Bacteria"/>
</dbReference>